<dbReference type="EMBL" id="CP063213">
    <property type="protein sequence ID" value="QOR44740.1"/>
    <property type="molecule type" value="Genomic_DNA"/>
</dbReference>
<dbReference type="InterPro" id="IPR005835">
    <property type="entry name" value="NTP_transferase_dom"/>
</dbReference>
<dbReference type="Pfam" id="PF00483">
    <property type="entry name" value="NTP_transferase"/>
    <property type="match status" value="1"/>
</dbReference>
<feature type="site" description="Could play a key role in the communication between the regulatory and the substrate sites" evidence="9">
    <location>
        <position position="98"/>
    </location>
</feature>
<keyword evidence="4 9" id="KW-0548">Nucleotidyltransferase</keyword>
<dbReference type="CDD" id="cd04651">
    <property type="entry name" value="LbH_G1P_AT_C"/>
    <property type="match status" value="1"/>
</dbReference>
<feature type="domain" description="Nucleotidyl transferase" evidence="10">
    <location>
        <begin position="9"/>
        <end position="278"/>
    </location>
</feature>
<dbReference type="InterPro" id="IPR005836">
    <property type="entry name" value="ADP_Glu_pyroP_CS"/>
</dbReference>
<evidence type="ECO:0000256" key="3">
    <source>
        <dbReference type="ARBA" id="ARBA00022679"/>
    </source>
</evidence>
<keyword evidence="6 9" id="KW-0067">ATP-binding</keyword>
<dbReference type="Pfam" id="PF24894">
    <property type="entry name" value="Hexapep_GlmU"/>
    <property type="match status" value="1"/>
</dbReference>
<feature type="binding site" evidence="9">
    <location>
        <begin position="181"/>
        <end position="182"/>
    </location>
    <ligand>
        <name>alpha-D-glucose 1-phosphate</name>
        <dbReference type="ChEBI" id="CHEBI:58601"/>
    </ligand>
</feature>
<dbReference type="SUPFAM" id="SSF53448">
    <property type="entry name" value="Nucleotide-diphospho-sugar transferases"/>
    <property type="match status" value="1"/>
</dbReference>
<sequence>MRSNPRVLAIVLAGGEGKRLMPLTQDRAKPAVPFGGTYRLIDFALSNIVNSGYLKIVVLTQYKSHSLDRHISKTWRMSSLLGNYVSPVPAQQRVSKEWFSGSADAIFQSLNILDDERPDYVLITGADNIYRMDFSQMVQQHIDTGVGMTISGIRQPIELSTSFGVIDTDPNDQRKVRQFLEKPAKVSGLPDSPHEILASMGNYVVTADALYQALHEDAENLESSHDMGGNLVPKFVANGDCGVYDFTFNNVPGSTDRDRNYWRDVGTIDMFHEANMDLISINPIFNLYNDKWPLYTGYTGLPPAKFVYGHRERLGHALDSIISPGVIISGGEVLGSVLSPHVRVNSWSSVRDSVLFDGVNVGRNATVVGAILDKYVVVEEGAQIGIDHEHDRARGFHVSEGGIVVVPKGARVTLH</sequence>
<comment type="similarity">
    <text evidence="1 9">Belongs to the bacterial/plant glucose-1-phosphate adenylyltransferase family.</text>
</comment>
<evidence type="ECO:0000256" key="1">
    <source>
        <dbReference type="ARBA" id="ARBA00010443"/>
    </source>
</evidence>
<dbReference type="NCBIfam" id="TIGR02091">
    <property type="entry name" value="glgC"/>
    <property type="match status" value="1"/>
</dbReference>
<dbReference type="PROSITE" id="PS00810">
    <property type="entry name" value="ADP_GLC_PYROPHOSPH_3"/>
    <property type="match status" value="1"/>
</dbReference>
<dbReference type="InterPro" id="IPR011004">
    <property type="entry name" value="Trimer_LpxA-like_sf"/>
</dbReference>
<feature type="site" description="Could play a key role in the communication between the regulatory and the substrate sites" evidence="9">
    <location>
        <position position="61"/>
    </location>
</feature>
<dbReference type="GO" id="GO:0008878">
    <property type="term" value="F:glucose-1-phosphate adenylyltransferase activity"/>
    <property type="evidence" value="ECO:0007669"/>
    <property type="project" value="UniProtKB-UniRule"/>
</dbReference>
<feature type="binding site" evidence="9">
    <location>
        <position position="199"/>
    </location>
    <ligand>
        <name>alpha-D-glucose 1-phosphate</name>
        <dbReference type="ChEBI" id="CHEBI:58601"/>
    </ligand>
</feature>
<evidence type="ECO:0000256" key="8">
    <source>
        <dbReference type="ARBA" id="ARBA00023277"/>
    </source>
</evidence>
<dbReference type="Proteomes" id="UP000595053">
    <property type="component" value="Chromosome"/>
</dbReference>
<evidence type="ECO:0000313" key="12">
    <source>
        <dbReference type="EMBL" id="QOR44740.1"/>
    </source>
</evidence>
<dbReference type="PROSITE" id="PS00808">
    <property type="entry name" value="ADP_GLC_PYROPHOSPH_1"/>
    <property type="match status" value="1"/>
</dbReference>
<gene>
    <name evidence="9 12" type="primary">glgC</name>
    <name evidence="12" type="ORF">INS88_05355</name>
</gene>
<dbReference type="NCBIfam" id="NF002023">
    <property type="entry name" value="PRK00844.1"/>
    <property type="match status" value="1"/>
</dbReference>
<evidence type="ECO:0000256" key="7">
    <source>
        <dbReference type="ARBA" id="ARBA00023056"/>
    </source>
</evidence>
<keyword evidence="7 9" id="KW-0320">Glycogen biosynthesis</keyword>
<dbReference type="InterPro" id="IPR056818">
    <property type="entry name" value="GlmU/GlgC-like_hexapep"/>
</dbReference>
<dbReference type="NCBIfam" id="NF001947">
    <property type="entry name" value="PRK00725.1"/>
    <property type="match status" value="1"/>
</dbReference>
<evidence type="ECO:0000313" key="13">
    <source>
        <dbReference type="Proteomes" id="UP000595053"/>
    </source>
</evidence>
<dbReference type="AlphaFoldDB" id="A0A7M1QRP0"/>
<dbReference type="EC" id="2.7.7.27" evidence="9"/>
<evidence type="ECO:0000256" key="6">
    <source>
        <dbReference type="ARBA" id="ARBA00022840"/>
    </source>
</evidence>
<proteinExistence type="inferred from homology"/>
<comment type="caution">
    <text evidence="9">Lacks conserved residue(s) required for the propagation of feature annotation.</text>
</comment>
<comment type="subunit">
    <text evidence="9">Homotetramer.</text>
</comment>
<dbReference type="GO" id="GO:0005524">
    <property type="term" value="F:ATP binding"/>
    <property type="evidence" value="ECO:0007669"/>
    <property type="project" value="UniProtKB-KW"/>
</dbReference>
<accession>A0A8A5U5G9</accession>
<comment type="catalytic activity">
    <reaction evidence="9">
        <text>alpha-D-glucose 1-phosphate + ATP + H(+) = ADP-alpha-D-glucose + diphosphate</text>
        <dbReference type="Rhea" id="RHEA:12120"/>
        <dbReference type="ChEBI" id="CHEBI:15378"/>
        <dbReference type="ChEBI" id="CHEBI:30616"/>
        <dbReference type="ChEBI" id="CHEBI:33019"/>
        <dbReference type="ChEBI" id="CHEBI:57498"/>
        <dbReference type="ChEBI" id="CHEBI:58601"/>
        <dbReference type="EC" id="2.7.7.27"/>
    </reaction>
</comment>
<dbReference type="PROSITE" id="PS00809">
    <property type="entry name" value="ADP_GLC_PYROPHOSPH_2"/>
    <property type="match status" value="1"/>
</dbReference>
<dbReference type="GO" id="GO:0005978">
    <property type="term" value="P:glycogen biosynthetic process"/>
    <property type="evidence" value="ECO:0007669"/>
    <property type="project" value="UniProtKB-UniRule"/>
</dbReference>
<evidence type="ECO:0000256" key="4">
    <source>
        <dbReference type="ARBA" id="ARBA00022695"/>
    </source>
</evidence>
<dbReference type="InterPro" id="IPR011831">
    <property type="entry name" value="ADP-Glc_PPase"/>
</dbReference>
<evidence type="ECO:0000259" key="10">
    <source>
        <dbReference type="Pfam" id="PF00483"/>
    </source>
</evidence>
<dbReference type="PANTHER" id="PTHR43523">
    <property type="entry name" value="GLUCOSE-1-PHOSPHATE ADENYLYLTRANSFERASE-RELATED"/>
    <property type="match status" value="1"/>
</dbReference>
<protein>
    <recommendedName>
        <fullName evidence="9">Glucose-1-phosphate adenylyltransferase</fullName>
        <ecNumber evidence="9">2.7.7.27</ecNumber>
    </recommendedName>
    <alternativeName>
        <fullName evidence="9">ADP-glucose pyrophosphorylase</fullName>
        <shortName evidence="9">ADPGlc PPase</shortName>
    </alternativeName>
    <alternativeName>
        <fullName evidence="9">ADP-glucose synthase</fullName>
    </alternativeName>
</protein>
<dbReference type="InterPro" id="IPR029044">
    <property type="entry name" value="Nucleotide-diphossugar_trans"/>
</dbReference>
<reference evidence="12 13" key="1">
    <citation type="submission" date="2020-10" db="EMBL/GenBank/DDBJ databases">
        <title>Trueperella pecoris sp. nov. isolated from bovine and porcine specimens.</title>
        <authorList>
            <person name="Schoenecker L."/>
            <person name="Schnydrig P."/>
            <person name="Brodard I."/>
            <person name="Thomann A."/>
            <person name="Hemphill A."/>
            <person name="Rodriguez-Campos S."/>
            <person name="Perreten V."/>
            <person name="Jores J."/>
            <person name="Kittl S."/>
        </authorList>
    </citation>
    <scope>NUCLEOTIDE SEQUENCE [LARGE SCALE GENOMIC DNA]</scope>
    <source>
        <strain evidence="12 13">15A0121</strain>
    </source>
</reference>
<keyword evidence="3 9" id="KW-0808">Transferase</keyword>
<accession>A0A7M1QRP0</accession>
<feature type="domain" description="Glucose-1-phosphate adenylyltransferase/Bifunctional protein GlmU-like C-terminal hexapeptide" evidence="11">
    <location>
        <begin position="302"/>
        <end position="406"/>
    </location>
</feature>
<dbReference type="UniPathway" id="UPA00164"/>
<dbReference type="HAMAP" id="MF_00624">
    <property type="entry name" value="GlgC"/>
    <property type="match status" value="1"/>
</dbReference>
<dbReference type="Gene3D" id="3.90.550.10">
    <property type="entry name" value="Spore Coat Polysaccharide Biosynthesis Protein SpsA, Chain A"/>
    <property type="match status" value="1"/>
</dbReference>
<comment type="function">
    <text evidence="9">Involved in the biosynthesis of ADP-glucose, a building block required for the elongation reactions to produce glycogen. Catalyzes the reaction between ATP and alpha-D-glucose 1-phosphate (G1P) to produce pyrophosphate and ADP-Glc.</text>
</comment>
<evidence type="ECO:0000256" key="2">
    <source>
        <dbReference type="ARBA" id="ARBA00022600"/>
    </source>
</evidence>
<dbReference type="PANTHER" id="PTHR43523:SF2">
    <property type="entry name" value="GLUCOSE-1-PHOSPHATE ADENYLYLTRANSFERASE"/>
    <property type="match status" value="1"/>
</dbReference>
<evidence type="ECO:0000256" key="5">
    <source>
        <dbReference type="ARBA" id="ARBA00022741"/>
    </source>
</evidence>
<keyword evidence="13" id="KW-1185">Reference proteome</keyword>
<keyword evidence="5 9" id="KW-0547">Nucleotide-binding</keyword>
<organism evidence="12 13">
    <name type="scientific">Trueperella pecoris</name>
    <dbReference type="NCBI Taxonomy" id="2733571"/>
    <lineage>
        <taxon>Bacteria</taxon>
        <taxon>Bacillati</taxon>
        <taxon>Actinomycetota</taxon>
        <taxon>Actinomycetes</taxon>
        <taxon>Actinomycetales</taxon>
        <taxon>Actinomycetaceae</taxon>
        <taxon>Trueperella</taxon>
    </lineage>
</organism>
<keyword evidence="2 9" id="KW-0321">Glycogen metabolism</keyword>
<dbReference type="CDD" id="cd02508">
    <property type="entry name" value="ADP_Glucose_PP"/>
    <property type="match status" value="1"/>
</dbReference>
<keyword evidence="8 9" id="KW-0119">Carbohydrate metabolism</keyword>
<dbReference type="RefSeq" id="WP_193327489.1">
    <property type="nucleotide sequence ID" value="NZ_CP053291.1"/>
</dbReference>
<evidence type="ECO:0000256" key="9">
    <source>
        <dbReference type="HAMAP-Rule" id="MF_00624"/>
    </source>
</evidence>
<comment type="pathway">
    <text evidence="9">Glycan biosynthesis; glycogen biosynthesis.</text>
</comment>
<feature type="binding site" evidence="9">
    <location>
        <position position="164"/>
    </location>
    <ligand>
        <name>alpha-D-glucose 1-phosphate</name>
        <dbReference type="ChEBI" id="CHEBI:58601"/>
    </ligand>
</feature>
<evidence type="ECO:0000259" key="11">
    <source>
        <dbReference type="Pfam" id="PF24894"/>
    </source>
</evidence>
<dbReference type="Gene3D" id="2.160.10.10">
    <property type="entry name" value="Hexapeptide repeat proteins"/>
    <property type="match status" value="1"/>
</dbReference>
<dbReference type="SUPFAM" id="SSF51161">
    <property type="entry name" value="Trimeric LpxA-like enzymes"/>
    <property type="match status" value="1"/>
</dbReference>
<dbReference type="InterPro" id="IPR023049">
    <property type="entry name" value="GlgC_bac"/>
</dbReference>
<name>A0A7M1QRP0_9ACTO</name>